<dbReference type="InterPro" id="IPR005135">
    <property type="entry name" value="Endo/exonuclease/phosphatase"/>
</dbReference>
<dbReference type="EMBL" id="JQJD01000047">
    <property type="protein sequence ID" value="KGN79716.1"/>
    <property type="molecule type" value="Genomic_DNA"/>
</dbReference>
<keyword evidence="3" id="KW-0540">Nuclease</keyword>
<dbReference type="AlphaFoldDB" id="A0A0A2ELH9"/>
<keyword evidence="3" id="KW-0378">Hydrolase</keyword>
<dbReference type="STRING" id="36874.HQ34_05415"/>
<dbReference type="GO" id="GO:0004527">
    <property type="term" value="F:exonuclease activity"/>
    <property type="evidence" value="ECO:0007669"/>
    <property type="project" value="UniProtKB-KW"/>
</dbReference>
<dbReference type="SUPFAM" id="SSF56219">
    <property type="entry name" value="DNase I-like"/>
    <property type="match status" value="1"/>
</dbReference>
<reference evidence="3 5" key="2">
    <citation type="submission" date="2017-02" db="EMBL/GenBank/DDBJ databases">
        <authorList>
            <person name="Peterson S.W."/>
        </authorList>
    </citation>
    <scope>NUCLEOTIDE SEQUENCE [LARGE SCALE GENOMIC DNA]</scope>
    <source>
        <strain evidence="3 5">ATCC 700135</strain>
    </source>
</reference>
<accession>A0A0A2ELH9</accession>
<evidence type="ECO:0000313" key="2">
    <source>
        <dbReference type="EMBL" id="KGN79716.1"/>
    </source>
</evidence>
<dbReference type="Proteomes" id="UP000030125">
    <property type="component" value="Unassembled WGS sequence"/>
</dbReference>
<evidence type="ECO:0000259" key="1">
    <source>
        <dbReference type="Pfam" id="PF19580"/>
    </source>
</evidence>
<name>A0A0A2ELH9_PORCN</name>
<dbReference type="PANTHER" id="PTHR42834:SF1">
    <property type="entry name" value="ENDONUCLEASE_EXONUCLEASE_PHOSPHATASE FAMILY PROTEIN (AFU_ORTHOLOGUE AFUA_3G09210)"/>
    <property type="match status" value="1"/>
</dbReference>
<evidence type="ECO:0000313" key="4">
    <source>
        <dbReference type="Proteomes" id="UP000030125"/>
    </source>
</evidence>
<protein>
    <submittedName>
        <fullName evidence="3">Endonuclease/Exonuclease/phosphatase family protein</fullName>
    </submittedName>
</protein>
<gene>
    <name evidence="2" type="ORF">HQ35_06830</name>
    <name evidence="3" type="ORF">SAMN02745205_00017</name>
</gene>
<dbReference type="EMBL" id="FUWL01000003">
    <property type="protein sequence ID" value="SJZ30779.1"/>
    <property type="molecule type" value="Genomic_DNA"/>
</dbReference>
<dbReference type="Pfam" id="PF19580">
    <property type="entry name" value="Exo_endo_phos_3"/>
    <property type="match status" value="1"/>
</dbReference>
<keyword evidence="3" id="KW-0255">Endonuclease</keyword>
<sequence>MSAHRDILLSGLLCVLSFSFISWTIPADTLDSTLSDNMSRIVMYNVENLFDTFDDPDTDDKDFLPDGAMHWDKPKYHDKLGRIAQVLSDIGGWGYPGIIGLCEVENALVIQDLLKRRELARASYRFAITEGGDSRGIDVALLWDSRVYRRLRQREIPAYPLSDNRLWIDYHEKLPRHGGRHALWTTLKHSPTGEILEVILVHAPSRRQGTRSTSKQRIKVMTRIRKIIDDILQTTPDRHIVLMGDFNDNPTDRSVSMTLQAKTPHRGDSIDTLSIYNMSMLTLLERQGSHRHQGRTWLPDQIIVSGSLLHRASGLLRVSHQGTKIFDPKYLRRRDGNPLRSFKGTHYAYGYSDHFPVYIDIRY</sequence>
<dbReference type="Proteomes" id="UP000189956">
    <property type="component" value="Unassembled WGS sequence"/>
</dbReference>
<keyword evidence="4" id="KW-1185">Reference proteome</keyword>
<dbReference type="GO" id="GO:0004519">
    <property type="term" value="F:endonuclease activity"/>
    <property type="evidence" value="ECO:0007669"/>
    <property type="project" value="UniProtKB-KW"/>
</dbReference>
<dbReference type="Gene3D" id="3.60.10.10">
    <property type="entry name" value="Endonuclease/exonuclease/phosphatase"/>
    <property type="match status" value="1"/>
</dbReference>
<evidence type="ECO:0000313" key="5">
    <source>
        <dbReference type="Proteomes" id="UP000189956"/>
    </source>
</evidence>
<proteinExistence type="predicted"/>
<dbReference type="RefSeq" id="WP_025836464.1">
    <property type="nucleotide sequence ID" value="NZ_FUWL01000003.1"/>
</dbReference>
<reference evidence="2 4" key="1">
    <citation type="submission" date="2014-08" db="EMBL/GenBank/DDBJ databases">
        <title>Porphyromonas cangingivalis strain:COT-109_OH1386 Genome sequencing.</title>
        <authorList>
            <person name="Wallis C."/>
            <person name="Deusch O."/>
            <person name="O'Flynn C."/>
            <person name="Davis I."/>
            <person name="Jospin G."/>
            <person name="Darling A.E."/>
            <person name="Coil D.A."/>
            <person name="Alexiev A."/>
            <person name="Horsfall A."/>
            <person name="Kirkwood N."/>
            <person name="Harris S."/>
            <person name="Eisen J.A."/>
        </authorList>
    </citation>
    <scope>NUCLEOTIDE SEQUENCE [LARGE SCALE GENOMIC DNA]</scope>
    <source>
        <strain evidence="4">COT-109 OH1386</strain>
        <strain evidence="2">COT-109_OH1386</strain>
    </source>
</reference>
<dbReference type="InterPro" id="IPR036691">
    <property type="entry name" value="Endo/exonu/phosph_ase_sf"/>
</dbReference>
<dbReference type="PANTHER" id="PTHR42834">
    <property type="entry name" value="ENDONUCLEASE/EXONUCLEASE/PHOSPHATASE FAMILY PROTEIN (AFU_ORTHOLOGUE AFUA_3G09210)"/>
    <property type="match status" value="1"/>
</dbReference>
<dbReference type="OrthoDB" id="9802724at2"/>
<organism evidence="2 4">
    <name type="scientific">Porphyromonas cangingivalis</name>
    <dbReference type="NCBI Taxonomy" id="36874"/>
    <lineage>
        <taxon>Bacteria</taxon>
        <taxon>Pseudomonadati</taxon>
        <taxon>Bacteroidota</taxon>
        <taxon>Bacteroidia</taxon>
        <taxon>Bacteroidales</taxon>
        <taxon>Porphyromonadaceae</taxon>
        <taxon>Porphyromonas</taxon>
    </lineage>
</organism>
<evidence type="ECO:0000313" key="3">
    <source>
        <dbReference type="EMBL" id="SJZ30779.1"/>
    </source>
</evidence>
<keyword evidence="3" id="KW-0269">Exonuclease</keyword>
<dbReference type="eggNOG" id="COG2374">
    <property type="taxonomic scope" value="Bacteria"/>
</dbReference>
<feature type="domain" description="Endonuclease/exonuclease/phosphatase" evidence="1">
    <location>
        <begin position="41"/>
        <end position="362"/>
    </location>
</feature>